<dbReference type="EMBL" id="CP102382">
    <property type="protein sequence ID" value="UUV21377.1"/>
    <property type="molecule type" value="Genomic_DNA"/>
</dbReference>
<evidence type="ECO:0000259" key="1">
    <source>
        <dbReference type="Pfam" id="PF12081"/>
    </source>
</evidence>
<proteinExistence type="predicted"/>
<dbReference type="RefSeq" id="WP_257499304.1">
    <property type="nucleotide sequence ID" value="NZ_CP102382.1"/>
</dbReference>
<reference evidence="2 3" key="1">
    <citation type="submission" date="2022-08" db="EMBL/GenBank/DDBJ databases">
        <title>Myroides zhujiangensis sp. nov., a novel bacterium isolated from sediment in the Pearl River Estuary.</title>
        <authorList>
            <person name="Cui L."/>
        </authorList>
    </citation>
    <scope>NUCLEOTIDE SEQUENCE [LARGE SCALE GENOMIC DNA]</scope>
    <source>
        <strain evidence="2 3">SCSIO 72103</strain>
    </source>
</reference>
<gene>
    <name evidence="2" type="ORF">NPX36_13765</name>
</gene>
<dbReference type="InterPro" id="IPR022720">
    <property type="entry name" value="Motility-assoc_prot_GldM_N"/>
</dbReference>
<keyword evidence="3" id="KW-1185">Reference proteome</keyword>
<organism evidence="2 3">
    <name type="scientific">Paenimyroides aestuarii</name>
    <dbReference type="NCBI Taxonomy" id="2968490"/>
    <lineage>
        <taxon>Bacteria</taxon>
        <taxon>Pseudomonadati</taxon>
        <taxon>Bacteroidota</taxon>
        <taxon>Flavobacteriia</taxon>
        <taxon>Flavobacteriales</taxon>
        <taxon>Flavobacteriaceae</taxon>
        <taxon>Paenimyroides</taxon>
    </lineage>
</organism>
<dbReference type="Pfam" id="PF12081">
    <property type="entry name" value="GldM_1st"/>
    <property type="match status" value="1"/>
</dbReference>
<evidence type="ECO:0000313" key="3">
    <source>
        <dbReference type="Proteomes" id="UP001317001"/>
    </source>
</evidence>
<dbReference type="PROSITE" id="PS51257">
    <property type="entry name" value="PROKAR_LIPOPROTEIN"/>
    <property type="match status" value="1"/>
</dbReference>
<evidence type="ECO:0000313" key="2">
    <source>
        <dbReference type="EMBL" id="UUV21377.1"/>
    </source>
</evidence>
<name>A0ABY5NSC8_9FLAO</name>
<sequence length="188" mass="22115">MKKIFLIIPILFLSCNSNLNTEDQIIELSKLQLTENNQLIKSLNENLDDKIKNSIDLIHHNQIKKCDSLSKEYFNYLQTVENEVNQKGFEVFFDGDKYSKYGKEYISQSEKYIKGIESITQSKSILERINIIFSTKYVTNEDGFNINYLDYYFKGFPKSQSTAFINDKRKEILTFENELIDELIIKSK</sequence>
<accession>A0ABY5NSC8</accession>
<feature type="domain" description="Gliding motility-associated protein GldM N-terminal" evidence="1">
    <location>
        <begin position="90"/>
        <end position="183"/>
    </location>
</feature>
<dbReference type="Proteomes" id="UP001317001">
    <property type="component" value="Chromosome"/>
</dbReference>
<protein>
    <recommendedName>
        <fullName evidence="1">Gliding motility-associated protein GldM N-terminal domain-containing protein</fullName>
    </recommendedName>
</protein>